<dbReference type="CDD" id="cd00077">
    <property type="entry name" value="HDc"/>
    <property type="match status" value="1"/>
</dbReference>
<accession>A0A542Z8A3</accession>
<dbReference type="RefSeq" id="WP_246044410.1">
    <property type="nucleotide sequence ID" value="NZ_BAAAMD010000002.1"/>
</dbReference>
<dbReference type="InterPro" id="IPR006261">
    <property type="entry name" value="dGTPase"/>
</dbReference>
<dbReference type="Pfam" id="PF01966">
    <property type="entry name" value="HD"/>
    <property type="match status" value="1"/>
</dbReference>
<name>A0A542Z8A3_9ACTN</name>
<dbReference type="Proteomes" id="UP000316196">
    <property type="component" value="Unassembled WGS sequence"/>
</dbReference>
<gene>
    <name evidence="3" type="ORF">FB460_2463</name>
</gene>
<dbReference type="Gene3D" id="1.10.3210.10">
    <property type="entry name" value="Hypothetical protein af1432"/>
    <property type="match status" value="1"/>
</dbReference>
<dbReference type="EMBL" id="VFOR01000004">
    <property type="protein sequence ID" value="TQL56573.1"/>
    <property type="molecule type" value="Genomic_DNA"/>
</dbReference>
<sequence>MMDRHDRRPAADPDLEKRRLQRVHLEDPDVYRPLSVGVESEYRTDLERLRFTPSFARLADVTQVVTPGATDGVVHNRLTHSIKVTVVARSIAIALLRSSPPERLSALGGLNHVVCQVAAIAHDLGHPPFGHLGERTLDRLARDEFGLADGFEGNAQTFRIITELEVHDIGTDGLNLTAASRAGVLKYPWGRFAVPDPHPTTWEERPRGAGRGIDGPGAGKFNAYVPDLGEMVSVIDLLGLEPGRQTLECAVMDLADDIAYSLHDLEDFHRSGVLQYSPIANEFRSWLRDRASLHLMASDELGRLGQIPGGSLERLRRRAEAKDRWVYDEELFAEAVRIIGADFIDDVLARPYDGSMDSDRSISAFVGRWLDELVASARLNEHGGARAPLVTVAPLAWHQILVLKFIHQQFVLERPDLAMVQRGQASVLKHLVHMLDEWLSDRLDGRRAPQRLLDLVEVAEQGYRRVRDEEPWLLGNVDTTAVARMARGRGIIDYVASLSDSQAYAYSTRLGTTGSGVLWASGAL</sequence>
<dbReference type="GO" id="GO:0006203">
    <property type="term" value="P:dGTP catabolic process"/>
    <property type="evidence" value="ECO:0007669"/>
    <property type="project" value="TreeGrafter"/>
</dbReference>
<dbReference type="AlphaFoldDB" id="A0A542Z8A3"/>
<evidence type="ECO:0000313" key="4">
    <source>
        <dbReference type="Proteomes" id="UP000316196"/>
    </source>
</evidence>
<evidence type="ECO:0000256" key="1">
    <source>
        <dbReference type="ARBA" id="ARBA00022801"/>
    </source>
</evidence>
<dbReference type="InterPro" id="IPR050135">
    <property type="entry name" value="dGTPase-like"/>
</dbReference>
<dbReference type="NCBIfam" id="TIGR01353">
    <property type="entry name" value="dGTP_triPase"/>
    <property type="match status" value="1"/>
</dbReference>
<dbReference type="PANTHER" id="PTHR11373:SF32">
    <property type="entry name" value="DEOXYGUANOSINETRIPHOSPHATE TRIPHOSPHOHYDROLASE"/>
    <property type="match status" value="1"/>
</dbReference>
<dbReference type="InterPro" id="IPR003607">
    <property type="entry name" value="HD/PDEase_dom"/>
</dbReference>
<dbReference type="SUPFAM" id="SSF109604">
    <property type="entry name" value="HD-domain/PDEase-like"/>
    <property type="match status" value="1"/>
</dbReference>
<keyword evidence="4" id="KW-1185">Reference proteome</keyword>
<evidence type="ECO:0000259" key="2">
    <source>
        <dbReference type="PROSITE" id="PS51831"/>
    </source>
</evidence>
<evidence type="ECO:0000313" key="3">
    <source>
        <dbReference type="EMBL" id="TQL56573.1"/>
    </source>
</evidence>
<organism evidence="3 4">
    <name type="scientific">Propioniferax innocua</name>
    <dbReference type="NCBI Taxonomy" id="1753"/>
    <lineage>
        <taxon>Bacteria</taxon>
        <taxon>Bacillati</taxon>
        <taxon>Actinomycetota</taxon>
        <taxon>Actinomycetes</taxon>
        <taxon>Propionibacteriales</taxon>
        <taxon>Propionibacteriaceae</taxon>
        <taxon>Propioniferax</taxon>
    </lineage>
</organism>
<feature type="domain" description="HD" evidence="2">
    <location>
        <begin position="77"/>
        <end position="261"/>
    </location>
</feature>
<dbReference type="PROSITE" id="PS51831">
    <property type="entry name" value="HD"/>
    <property type="match status" value="1"/>
</dbReference>
<comment type="caution">
    <text evidence="3">The sequence shown here is derived from an EMBL/GenBank/DDBJ whole genome shotgun (WGS) entry which is preliminary data.</text>
</comment>
<protein>
    <submittedName>
        <fullName evidence="3">dGTPase</fullName>
    </submittedName>
</protein>
<dbReference type="PANTHER" id="PTHR11373">
    <property type="entry name" value="DEOXYNUCLEOSIDE TRIPHOSPHATE TRIPHOSPHOHYDROLASE"/>
    <property type="match status" value="1"/>
</dbReference>
<dbReference type="GO" id="GO:0008832">
    <property type="term" value="F:dGTPase activity"/>
    <property type="evidence" value="ECO:0007669"/>
    <property type="project" value="TreeGrafter"/>
</dbReference>
<keyword evidence="1" id="KW-0378">Hydrolase</keyword>
<dbReference type="InterPro" id="IPR006674">
    <property type="entry name" value="HD_domain"/>
</dbReference>
<dbReference type="SMART" id="SM00471">
    <property type="entry name" value="HDc"/>
    <property type="match status" value="1"/>
</dbReference>
<proteinExistence type="predicted"/>
<reference evidence="3 4" key="1">
    <citation type="submission" date="2019-06" db="EMBL/GenBank/DDBJ databases">
        <title>Sequencing the genomes of 1000 actinobacteria strains.</title>
        <authorList>
            <person name="Klenk H.-P."/>
        </authorList>
    </citation>
    <scope>NUCLEOTIDE SEQUENCE [LARGE SCALE GENOMIC DNA]</scope>
    <source>
        <strain evidence="3 4">DSM 8251</strain>
    </source>
</reference>